<evidence type="ECO:0000313" key="3">
    <source>
        <dbReference type="EMBL" id="CAG7817492.1"/>
    </source>
</evidence>
<proteinExistence type="predicted"/>
<keyword evidence="2" id="KW-0472">Membrane</keyword>
<feature type="region of interest" description="Disordered" evidence="1">
    <location>
        <begin position="48"/>
        <end position="74"/>
    </location>
</feature>
<feature type="transmembrane region" description="Helical" evidence="2">
    <location>
        <begin position="20"/>
        <end position="41"/>
    </location>
</feature>
<name>A0A8J2KJC4_9HEXA</name>
<evidence type="ECO:0000256" key="1">
    <source>
        <dbReference type="SAM" id="MobiDB-lite"/>
    </source>
</evidence>
<organism evidence="3 4">
    <name type="scientific">Allacma fusca</name>
    <dbReference type="NCBI Taxonomy" id="39272"/>
    <lineage>
        <taxon>Eukaryota</taxon>
        <taxon>Metazoa</taxon>
        <taxon>Ecdysozoa</taxon>
        <taxon>Arthropoda</taxon>
        <taxon>Hexapoda</taxon>
        <taxon>Collembola</taxon>
        <taxon>Symphypleona</taxon>
        <taxon>Sminthuridae</taxon>
        <taxon>Allacma</taxon>
    </lineage>
</organism>
<accession>A0A8J2KJC4</accession>
<gene>
    <name evidence="3" type="ORF">AFUS01_LOCUS28057</name>
</gene>
<dbReference type="EMBL" id="CAJVCH010395699">
    <property type="protein sequence ID" value="CAG7817492.1"/>
    <property type="molecule type" value="Genomic_DNA"/>
</dbReference>
<reference evidence="3" key="1">
    <citation type="submission" date="2021-06" db="EMBL/GenBank/DDBJ databases">
        <authorList>
            <person name="Hodson N. C."/>
            <person name="Mongue J. A."/>
            <person name="Jaron S. K."/>
        </authorList>
    </citation>
    <scope>NUCLEOTIDE SEQUENCE</scope>
</reference>
<evidence type="ECO:0000313" key="4">
    <source>
        <dbReference type="Proteomes" id="UP000708208"/>
    </source>
</evidence>
<dbReference type="AlphaFoldDB" id="A0A8J2KJC4"/>
<sequence>ENQAAMQHGSHSTSCVPCPPLWFLSFLLSITLQTVYFQFLTHSSVMSPKRRPVPWKKWSTPTTQLQSHLPALTR</sequence>
<keyword evidence="4" id="KW-1185">Reference proteome</keyword>
<dbReference type="Proteomes" id="UP000708208">
    <property type="component" value="Unassembled WGS sequence"/>
</dbReference>
<protein>
    <submittedName>
        <fullName evidence="3">Uncharacterized protein</fullName>
    </submittedName>
</protein>
<feature type="non-terminal residue" evidence="3">
    <location>
        <position position="1"/>
    </location>
</feature>
<keyword evidence="2" id="KW-1133">Transmembrane helix</keyword>
<evidence type="ECO:0000256" key="2">
    <source>
        <dbReference type="SAM" id="Phobius"/>
    </source>
</evidence>
<comment type="caution">
    <text evidence="3">The sequence shown here is derived from an EMBL/GenBank/DDBJ whole genome shotgun (WGS) entry which is preliminary data.</text>
</comment>
<keyword evidence="2" id="KW-0812">Transmembrane</keyword>